<accession>A0A2M4DQ41</accession>
<dbReference type="EMBL" id="GGFL01015494">
    <property type="protein sequence ID" value="MBW79672.1"/>
    <property type="molecule type" value="Transcribed_RNA"/>
</dbReference>
<feature type="chain" id="PRO_5014844133" evidence="1">
    <location>
        <begin position="28"/>
        <end position="71"/>
    </location>
</feature>
<dbReference type="AlphaFoldDB" id="A0A2M4DQ41"/>
<protein>
    <submittedName>
        <fullName evidence="2">Putative secreted protein</fullName>
    </submittedName>
</protein>
<reference evidence="2" key="1">
    <citation type="submission" date="2018-01" db="EMBL/GenBank/DDBJ databases">
        <title>An insight into the sialome of Amazonian anophelines.</title>
        <authorList>
            <person name="Ribeiro J.M."/>
            <person name="Scarpassa V."/>
            <person name="Calvo E."/>
        </authorList>
    </citation>
    <scope>NUCLEOTIDE SEQUENCE</scope>
</reference>
<name>A0A2M4DQ41_ANODA</name>
<evidence type="ECO:0000313" key="2">
    <source>
        <dbReference type="EMBL" id="MBW79672.1"/>
    </source>
</evidence>
<proteinExistence type="predicted"/>
<feature type="signal peptide" evidence="1">
    <location>
        <begin position="1"/>
        <end position="27"/>
    </location>
</feature>
<organism evidence="2">
    <name type="scientific">Anopheles darlingi</name>
    <name type="common">Mosquito</name>
    <dbReference type="NCBI Taxonomy" id="43151"/>
    <lineage>
        <taxon>Eukaryota</taxon>
        <taxon>Metazoa</taxon>
        <taxon>Ecdysozoa</taxon>
        <taxon>Arthropoda</taxon>
        <taxon>Hexapoda</taxon>
        <taxon>Insecta</taxon>
        <taxon>Pterygota</taxon>
        <taxon>Neoptera</taxon>
        <taxon>Endopterygota</taxon>
        <taxon>Diptera</taxon>
        <taxon>Nematocera</taxon>
        <taxon>Culicoidea</taxon>
        <taxon>Culicidae</taxon>
        <taxon>Anophelinae</taxon>
        <taxon>Anopheles</taxon>
    </lineage>
</organism>
<evidence type="ECO:0000256" key="1">
    <source>
        <dbReference type="SAM" id="SignalP"/>
    </source>
</evidence>
<keyword evidence="1" id="KW-0732">Signal</keyword>
<sequence length="71" mass="7782">MWYCCCCCCCRCCWLTLSAIRRGAASASQTIVRSSVSTARCAPGTAAARRVQYTARRPRFRWGAVAVPSLC</sequence>